<evidence type="ECO:0000313" key="3">
    <source>
        <dbReference type="Proteomes" id="UP000286045"/>
    </source>
</evidence>
<dbReference type="PROSITE" id="PS50011">
    <property type="entry name" value="PROTEIN_KINASE_DOM"/>
    <property type="match status" value="1"/>
</dbReference>
<evidence type="ECO:0000259" key="1">
    <source>
        <dbReference type="PROSITE" id="PS50011"/>
    </source>
</evidence>
<comment type="caution">
    <text evidence="2">The sequence shown here is derived from an EMBL/GenBank/DDBJ whole genome shotgun (WGS) entry which is preliminary data.</text>
</comment>
<gene>
    <name evidence="2" type="ORF">EKO27_g7431</name>
</gene>
<dbReference type="EMBL" id="RYZI01000244">
    <property type="protein sequence ID" value="RWA07662.1"/>
    <property type="molecule type" value="Genomic_DNA"/>
</dbReference>
<dbReference type="GO" id="GO:0005524">
    <property type="term" value="F:ATP binding"/>
    <property type="evidence" value="ECO:0007669"/>
    <property type="project" value="InterPro"/>
</dbReference>
<dbReference type="InterPro" id="IPR011009">
    <property type="entry name" value="Kinase-like_dom_sf"/>
</dbReference>
<sequence length="347" mass="39095">MASGNSDASPNWVRASWSNVSPGRFKLEKRLGTGARGTAWLFQDLKNGNVVRRFVVKYADSDIGVATIKREIQFLRQFQGHSHIAQVITENGALIGPGTHDPAAPEWQKTYVATEYLENISLETFLHRSRRRSNIGLNPTPSRVLWLIFRCLAKMVNAMANPTSGNRGFEGGNIQASLEQPGIFDLGTKYQIYHGDLDNLQNFIFGGYDSGEHSLVPTLKLIDFGEGTTDMSRMRANLPPPATADTITQGNIYDIGRVMRTMFEYFQTPTFRAFRALRPNIDEDLYNLASECAHVDHTKRPSAFQLLQRIEANISKKTGPESFPGKPFADWESDQRIREYMTEIRKS</sequence>
<dbReference type="AlphaFoldDB" id="A0A439CZM8"/>
<dbReference type="InterPro" id="IPR000719">
    <property type="entry name" value="Prot_kinase_dom"/>
</dbReference>
<keyword evidence="3" id="KW-1185">Reference proteome</keyword>
<dbReference type="PANTHER" id="PTHR44167:SF24">
    <property type="entry name" value="SERINE_THREONINE-PROTEIN KINASE CHK2"/>
    <property type="match status" value="1"/>
</dbReference>
<dbReference type="SMART" id="SM00220">
    <property type="entry name" value="S_TKc"/>
    <property type="match status" value="1"/>
</dbReference>
<protein>
    <recommendedName>
        <fullName evidence="1">Protein kinase domain-containing protein</fullName>
    </recommendedName>
</protein>
<organism evidence="2 3">
    <name type="scientific">Xylaria grammica</name>
    <dbReference type="NCBI Taxonomy" id="363999"/>
    <lineage>
        <taxon>Eukaryota</taxon>
        <taxon>Fungi</taxon>
        <taxon>Dikarya</taxon>
        <taxon>Ascomycota</taxon>
        <taxon>Pezizomycotina</taxon>
        <taxon>Sordariomycetes</taxon>
        <taxon>Xylariomycetidae</taxon>
        <taxon>Xylariales</taxon>
        <taxon>Xylariaceae</taxon>
        <taxon>Xylaria</taxon>
    </lineage>
</organism>
<evidence type="ECO:0000313" key="2">
    <source>
        <dbReference type="EMBL" id="RWA07662.1"/>
    </source>
</evidence>
<dbReference type="Gene3D" id="1.10.510.10">
    <property type="entry name" value="Transferase(Phosphotransferase) domain 1"/>
    <property type="match status" value="1"/>
</dbReference>
<dbReference type="GO" id="GO:0004672">
    <property type="term" value="F:protein kinase activity"/>
    <property type="evidence" value="ECO:0007669"/>
    <property type="project" value="InterPro"/>
</dbReference>
<accession>A0A439CZM8</accession>
<dbReference type="PANTHER" id="PTHR44167">
    <property type="entry name" value="OVARIAN-SPECIFIC SERINE/THREONINE-PROTEIN KINASE LOK-RELATED"/>
    <property type="match status" value="1"/>
</dbReference>
<reference evidence="2 3" key="1">
    <citation type="submission" date="2018-12" db="EMBL/GenBank/DDBJ databases">
        <title>Draft genome sequence of Xylaria grammica IHI A82.</title>
        <authorList>
            <person name="Buettner E."/>
            <person name="Kellner H."/>
        </authorList>
    </citation>
    <scope>NUCLEOTIDE SEQUENCE [LARGE SCALE GENOMIC DNA]</scope>
    <source>
        <strain evidence="2 3">IHI A82</strain>
    </source>
</reference>
<dbReference type="Gene3D" id="3.30.200.20">
    <property type="entry name" value="Phosphorylase Kinase, domain 1"/>
    <property type="match status" value="1"/>
</dbReference>
<feature type="domain" description="Protein kinase" evidence="1">
    <location>
        <begin position="25"/>
        <end position="314"/>
    </location>
</feature>
<dbReference type="Proteomes" id="UP000286045">
    <property type="component" value="Unassembled WGS sequence"/>
</dbReference>
<dbReference type="SUPFAM" id="SSF56112">
    <property type="entry name" value="Protein kinase-like (PK-like)"/>
    <property type="match status" value="1"/>
</dbReference>
<name>A0A439CZM8_9PEZI</name>
<proteinExistence type="predicted"/>